<dbReference type="KEGG" id="nav:JQS30_02210"/>
<protein>
    <submittedName>
        <fullName evidence="1">Uncharacterized protein</fullName>
    </submittedName>
</protein>
<keyword evidence="2" id="KW-1185">Reference proteome</keyword>
<accession>A0A895XTA1</accession>
<proteinExistence type="predicted"/>
<dbReference type="RefSeq" id="WP_213171778.1">
    <property type="nucleotide sequence ID" value="NZ_CP070496.1"/>
</dbReference>
<dbReference type="Proteomes" id="UP000662939">
    <property type="component" value="Chromosome"/>
</dbReference>
<dbReference type="AlphaFoldDB" id="A0A895XTA1"/>
<gene>
    <name evidence="1" type="ORF">JQS30_02210</name>
</gene>
<sequence length="115" mass="12443">MSESIEVSCEQLAQLAESLRQTADLTESTLSYLEDADPDWTMWGVPGALFASIYFPGTTIIRDMIGQLPESLTASADRIANEAEEIEANEADIARAFDQLGDATEVADSYQPPPG</sequence>
<evidence type="ECO:0000313" key="1">
    <source>
        <dbReference type="EMBL" id="QSB05766.1"/>
    </source>
</evidence>
<name>A0A895XTA1_9ACTN</name>
<organism evidence="1 2">
    <name type="scientific">Natronoglycomyces albus</name>
    <dbReference type="NCBI Taxonomy" id="2811108"/>
    <lineage>
        <taxon>Bacteria</taxon>
        <taxon>Bacillati</taxon>
        <taxon>Actinomycetota</taxon>
        <taxon>Actinomycetes</taxon>
        <taxon>Glycomycetales</taxon>
        <taxon>Glycomycetaceae</taxon>
        <taxon>Natronoglycomyces</taxon>
    </lineage>
</organism>
<dbReference type="EMBL" id="CP070496">
    <property type="protein sequence ID" value="QSB05766.1"/>
    <property type="molecule type" value="Genomic_DNA"/>
</dbReference>
<evidence type="ECO:0000313" key="2">
    <source>
        <dbReference type="Proteomes" id="UP000662939"/>
    </source>
</evidence>
<reference evidence="1" key="1">
    <citation type="submission" date="2021-02" db="EMBL/GenBank/DDBJ databases">
        <title>Natronoglycomyces albus gen. nov., sp. nov, a haloalkaliphilic actinobacterium from a soda solonchak soil.</title>
        <authorList>
            <person name="Sorokin D.Y."/>
            <person name="Khijniak T.V."/>
            <person name="Zakharycheva A.P."/>
            <person name="Boueva O.V."/>
            <person name="Ariskina E.V."/>
            <person name="Hahnke R.L."/>
            <person name="Bunk B."/>
            <person name="Sproer C."/>
            <person name="Schumann P."/>
            <person name="Evtushenko L.I."/>
            <person name="Kublanov I.V."/>
        </authorList>
    </citation>
    <scope>NUCLEOTIDE SEQUENCE</scope>
    <source>
        <strain evidence="1">DSM 106290</strain>
    </source>
</reference>